<dbReference type="RefSeq" id="WP_144250851.1">
    <property type="nucleotide sequence ID" value="NZ_VLPK01000008.1"/>
</dbReference>
<reference evidence="2 3" key="1">
    <citation type="submission" date="2019-07" db="EMBL/GenBank/DDBJ databases">
        <authorList>
            <person name="Huq M.A."/>
        </authorList>
    </citation>
    <scope>NUCLEOTIDE SEQUENCE [LARGE SCALE GENOMIC DNA]</scope>
    <source>
        <strain evidence="2 3">MAH-19</strain>
    </source>
</reference>
<dbReference type="OrthoDB" id="9812600at2"/>
<protein>
    <submittedName>
        <fullName evidence="2">FkbM family methyltransferase</fullName>
    </submittedName>
</protein>
<proteinExistence type="predicted"/>
<dbReference type="Gene3D" id="3.40.50.150">
    <property type="entry name" value="Vaccinia Virus protein VP39"/>
    <property type="match status" value="1"/>
</dbReference>
<keyword evidence="3" id="KW-1185">Reference proteome</keyword>
<keyword evidence="2" id="KW-0489">Methyltransferase</keyword>
<dbReference type="SUPFAM" id="SSF53335">
    <property type="entry name" value="S-adenosyl-L-methionine-dependent methyltransferases"/>
    <property type="match status" value="1"/>
</dbReference>
<evidence type="ECO:0000259" key="1">
    <source>
        <dbReference type="Pfam" id="PF05050"/>
    </source>
</evidence>
<dbReference type="InterPro" id="IPR029063">
    <property type="entry name" value="SAM-dependent_MTases_sf"/>
</dbReference>
<accession>A0A556M7V9</accession>
<evidence type="ECO:0000313" key="2">
    <source>
        <dbReference type="EMBL" id="TSJ35977.1"/>
    </source>
</evidence>
<dbReference type="Pfam" id="PF05050">
    <property type="entry name" value="Methyltransf_21"/>
    <property type="match status" value="1"/>
</dbReference>
<sequence>MIKLIKRLTRILLPEQKIWEFKNKNNIPSMEWSLLQLKRLGFSPNFVIDIGAFEGEWSVMFKKIFPSAKILMIEAQAEKENRLQQTTGSLSETAYYIGLLGSESGRQVSFHVNSTVSSVLKEHKPNDFRTEPRRLETLDGILAKNRFHSTGPDFIKLDVQGYELEILKGAVASLAEVQFILCEVSLLEINADAPLLADVIRFMDQSSFVTYDICSFIRRPLDRALWQTDLLFIRKGHPLIQNKFWS</sequence>
<organism evidence="2 3">
    <name type="scientific">Mucilaginibacter corticis</name>
    <dbReference type="NCBI Taxonomy" id="2597670"/>
    <lineage>
        <taxon>Bacteria</taxon>
        <taxon>Pseudomonadati</taxon>
        <taxon>Bacteroidota</taxon>
        <taxon>Sphingobacteriia</taxon>
        <taxon>Sphingobacteriales</taxon>
        <taxon>Sphingobacteriaceae</taxon>
        <taxon>Mucilaginibacter</taxon>
    </lineage>
</organism>
<gene>
    <name evidence="2" type="ORF">FO440_23970</name>
</gene>
<dbReference type="GO" id="GO:0032259">
    <property type="term" value="P:methylation"/>
    <property type="evidence" value="ECO:0007669"/>
    <property type="project" value="UniProtKB-KW"/>
</dbReference>
<dbReference type="PANTHER" id="PTHR36973">
    <property type="entry name" value="SLL1456 PROTEIN-RELATED"/>
    <property type="match status" value="1"/>
</dbReference>
<feature type="domain" description="Methyltransferase FkbM" evidence="1">
    <location>
        <begin position="49"/>
        <end position="205"/>
    </location>
</feature>
<comment type="caution">
    <text evidence="2">The sequence shown here is derived from an EMBL/GenBank/DDBJ whole genome shotgun (WGS) entry which is preliminary data.</text>
</comment>
<dbReference type="NCBIfam" id="TIGR01444">
    <property type="entry name" value="fkbM_fam"/>
    <property type="match status" value="1"/>
</dbReference>
<dbReference type="InterPro" id="IPR006342">
    <property type="entry name" value="FkbM_mtfrase"/>
</dbReference>
<dbReference type="EMBL" id="VLPK01000008">
    <property type="protein sequence ID" value="TSJ35977.1"/>
    <property type="molecule type" value="Genomic_DNA"/>
</dbReference>
<dbReference type="PANTHER" id="PTHR36973:SF4">
    <property type="entry name" value="NODULATION PROTEIN"/>
    <property type="match status" value="1"/>
</dbReference>
<dbReference type="Proteomes" id="UP000318733">
    <property type="component" value="Unassembled WGS sequence"/>
</dbReference>
<keyword evidence="2" id="KW-0808">Transferase</keyword>
<evidence type="ECO:0000313" key="3">
    <source>
        <dbReference type="Proteomes" id="UP000318733"/>
    </source>
</evidence>
<dbReference type="InterPro" id="IPR053188">
    <property type="entry name" value="FkbM_Methyltransferase"/>
</dbReference>
<dbReference type="GO" id="GO:0008171">
    <property type="term" value="F:O-methyltransferase activity"/>
    <property type="evidence" value="ECO:0007669"/>
    <property type="project" value="TreeGrafter"/>
</dbReference>
<name>A0A556M7V9_9SPHI</name>
<dbReference type="AlphaFoldDB" id="A0A556M7V9"/>